<evidence type="ECO:0000313" key="2">
    <source>
        <dbReference type="EMBL" id="RVW64323.1"/>
    </source>
</evidence>
<proteinExistence type="predicted"/>
<dbReference type="InterPro" id="IPR009769">
    <property type="entry name" value="EDR2_C"/>
</dbReference>
<feature type="domain" description="Protein ENHANCED DISEASE RESISTANCE 2 C-terminal" evidence="1">
    <location>
        <begin position="7"/>
        <end position="131"/>
    </location>
</feature>
<evidence type="ECO:0000259" key="1">
    <source>
        <dbReference type="Pfam" id="PF07059"/>
    </source>
</evidence>
<reference evidence="2 3" key="1">
    <citation type="journal article" date="2018" name="PLoS Genet.">
        <title>Population sequencing reveals clonal diversity and ancestral inbreeding in the grapevine cultivar Chardonnay.</title>
        <authorList>
            <person name="Roach M.J."/>
            <person name="Johnson D.L."/>
            <person name="Bohlmann J."/>
            <person name="van Vuuren H.J."/>
            <person name="Jones S.J."/>
            <person name="Pretorius I.S."/>
            <person name="Schmidt S.A."/>
            <person name="Borneman A.R."/>
        </authorList>
    </citation>
    <scope>NUCLEOTIDE SEQUENCE [LARGE SCALE GENOMIC DNA]</scope>
    <source>
        <strain evidence="3">cv. Chardonnay</strain>
        <tissue evidence="2">Leaf</tissue>
    </source>
</reference>
<accession>A0A438FWI5</accession>
<organism evidence="2 3">
    <name type="scientific">Vitis vinifera</name>
    <name type="common">Grape</name>
    <dbReference type="NCBI Taxonomy" id="29760"/>
    <lineage>
        <taxon>Eukaryota</taxon>
        <taxon>Viridiplantae</taxon>
        <taxon>Streptophyta</taxon>
        <taxon>Embryophyta</taxon>
        <taxon>Tracheophyta</taxon>
        <taxon>Spermatophyta</taxon>
        <taxon>Magnoliopsida</taxon>
        <taxon>eudicotyledons</taxon>
        <taxon>Gunneridae</taxon>
        <taxon>Pentapetalae</taxon>
        <taxon>rosids</taxon>
        <taxon>Vitales</taxon>
        <taxon>Vitaceae</taxon>
        <taxon>Viteae</taxon>
        <taxon>Vitis</taxon>
    </lineage>
</organism>
<dbReference type="PANTHER" id="PTHR12136:SF100">
    <property type="entry name" value="PROTEIN ENHANCED DISEASE RESISTANCE 2-LIKE"/>
    <property type="match status" value="1"/>
</dbReference>
<dbReference type="Pfam" id="PF07059">
    <property type="entry name" value="EDR2_C"/>
    <property type="match status" value="1"/>
</dbReference>
<dbReference type="EMBL" id="QGNW01000722">
    <property type="protein sequence ID" value="RVW64323.1"/>
    <property type="molecule type" value="Genomic_DNA"/>
</dbReference>
<gene>
    <name evidence="2" type="primary">EDR2_13</name>
    <name evidence="2" type="ORF">CK203_047004</name>
</gene>
<name>A0A438FWI5_VITVI</name>
<dbReference type="Proteomes" id="UP000288805">
    <property type="component" value="Unassembled WGS sequence"/>
</dbReference>
<comment type="caution">
    <text evidence="2">The sequence shown here is derived from an EMBL/GenBank/DDBJ whole genome shotgun (WGS) entry which is preliminary data.</text>
</comment>
<dbReference type="PANTHER" id="PTHR12136">
    <property type="entry name" value="ENHANCED DISEASE RESISTANCE-RELATED"/>
    <property type="match status" value="1"/>
</dbReference>
<dbReference type="InterPro" id="IPR045096">
    <property type="entry name" value="EDR2-like"/>
</dbReference>
<protein>
    <submittedName>
        <fullName evidence="2">Protein enhanced disease resistance 2</fullName>
    </submittedName>
</protein>
<evidence type="ECO:0000313" key="3">
    <source>
        <dbReference type="Proteomes" id="UP000288805"/>
    </source>
</evidence>
<dbReference type="AlphaFoldDB" id="A0A438FWI5"/>
<sequence length="274" mass="31301">MFVVASEKGLFSIVINLQVPGSTHYSMIFYFVTKELLTGSLLQRFVDGYDEFRNSRLKLIPSVPKAPWMVRRIVGSTPHFLGKVVDCNYIRGPKYLEIDVDFGSSTVVDGALAFVNGAIPNLVVDMAFLVQECQFFYSTKIITMYQLGELQRNFYGKGWGGKKDPLGWREEWEKLQSKLYQGSSQLGNIEVICSMVGWKTGAEVMQLSGILLQIKVEYLLNHFYQSGTLHEYSSLENDVYHARWCPPQLMSKEQSNRHYEFVVRIGGKVEDFTL</sequence>